<dbReference type="RefSeq" id="WP_343857393.1">
    <property type="nucleotide sequence ID" value="NZ_BAAAFD010000002.1"/>
</dbReference>
<evidence type="ECO:0000256" key="7">
    <source>
        <dbReference type="SAM" id="Phobius"/>
    </source>
</evidence>
<keyword evidence="4 7" id="KW-1133">Transmembrane helix</keyword>
<evidence type="ECO:0000256" key="6">
    <source>
        <dbReference type="SAM" id="Coils"/>
    </source>
</evidence>
<feature type="transmembrane region" description="Helical" evidence="7">
    <location>
        <begin position="336"/>
        <end position="369"/>
    </location>
</feature>
<sequence length="384" mass="42466">MVKQSEQTSQPNKTKTTASVYLRVLLGLAALYTLYLAQSLLIPIVFSVFIALLLSPLVRSLQAIYIPRPIAAFVLLFLLIAPFTFLANELAEPAEKWVKLLPKISVHLTEKIDSLSEEFAEQEQQAKQEVKAQKKEEDSGFDFFGWFSDDDEEEAPPQNETQNVVKERIKQGGIEVLVSVLSNAPIIMAQLLASIILIVFLLIYGPALFNVFVQDFPHVKNKQGMIEMVDDIQRVLSQYIATISVINALLGLATAAAFSLLGIQDALLWGALVAFFNFVPYVGSLFSLAILCLAGAVQFGIEPMALLPASVFIVINIIESQFVTPTVLGKRMQVNPLVIILWLLILGWLWGILGVLLAVPVLVCIKLVIERVGILSHWLKLIEA</sequence>
<comment type="similarity">
    <text evidence="2">Belongs to the autoinducer-2 exporter (AI-2E) (TC 2.A.86) family.</text>
</comment>
<feature type="transmembrane region" description="Helical" evidence="7">
    <location>
        <begin position="70"/>
        <end position="87"/>
    </location>
</feature>
<comment type="subcellular location">
    <subcellularLocation>
        <location evidence="1">Membrane</location>
        <topology evidence="1">Multi-pass membrane protein</topology>
    </subcellularLocation>
</comment>
<dbReference type="Proteomes" id="UP001500359">
    <property type="component" value="Unassembled WGS sequence"/>
</dbReference>
<evidence type="ECO:0000313" key="9">
    <source>
        <dbReference type="Proteomes" id="UP001500359"/>
    </source>
</evidence>
<dbReference type="InterPro" id="IPR002549">
    <property type="entry name" value="AI-2E-like"/>
</dbReference>
<feature type="coiled-coil region" evidence="6">
    <location>
        <begin position="105"/>
        <end position="136"/>
    </location>
</feature>
<dbReference type="Pfam" id="PF01594">
    <property type="entry name" value="AI-2E_transport"/>
    <property type="match status" value="1"/>
</dbReference>
<comment type="caution">
    <text evidence="8">The sequence shown here is derived from an EMBL/GenBank/DDBJ whole genome shotgun (WGS) entry which is preliminary data.</text>
</comment>
<evidence type="ECO:0000313" key="8">
    <source>
        <dbReference type="EMBL" id="GAA0854628.1"/>
    </source>
</evidence>
<dbReference type="PANTHER" id="PTHR21716">
    <property type="entry name" value="TRANSMEMBRANE PROTEIN"/>
    <property type="match status" value="1"/>
</dbReference>
<keyword evidence="3 7" id="KW-0812">Transmembrane</keyword>
<feature type="transmembrane region" description="Helical" evidence="7">
    <location>
        <begin position="267"/>
        <end position="293"/>
    </location>
</feature>
<evidence type="ECO:0000256" key="2">
    <source>
        <dbReference type="ARBA" id="ARBA00009773"/>
    </source>
</evidence>
<keyword evidence="9" id="KW-1185">Reference proteome</keyword>
<evidence type="ECO:0000256" key="4">
    <source>
        <dbReference type="ARBA" id="ARBA00022989"/>
    </source>
</evidence>
<gene>
    <name evidence="8" type="ORF">GCM10009114_11200</name>
</gene>
<feature type="transmembrane region" description="Helical" evidence="7">
    <location>
        <begin position="41"/>
        <end position="58"/>
    </location>
</feature>
<keyword evidence="5 7" id="KW-0472">Membrane</keyword>
<evidence type="ECO:0000256" key="3">
    <source>
        <dbReference type="ARBA" id="ARBA00022692"/>
    </source>
</evidence>
<feature type="transmembrane region" description="Helical" evidence="7">
    <location>
        <begin position="239"/>
        <end position="261"/>
    </location>
</feature>
<accession>A0ABN1LEJ8</accession>
<organism evidence="8 9">
    <name type="scientific">Aliiglaciecola litoralis</name>
    <dbReference type="NCBI Taxonomy" id="582857"/>
    <lineage>
        <taxon>Bacteria</taxon>
        <taxon>Pseudomonadati</taxon>
        <taxon>Pseudomonadota</taxon>
        <taxon>Gammaproteobacteria</taxon>
        <taxon>Alteromonadales</taxon>
        <taxon>Alteromonadaceae</taxon>
        <taxon>Aliiglaciecola</taxon>
    </lineage>
</organism>
<evidence type="ECO:0000256" key="5">
    <source>
        <dbReference type="ARBA" id="ARBA00023136"/>
    </source>
</evidence>
<proteinExistence type="inferred from homology"/>
<feature type="transmembrane region" description="Helical" evidence="7">
    <location>
        <begin position="20"/>
        <end position="35"/>
    </location>
</feature>
<feature type="transmembrane region" description="Helical" evidence="7">
    <location>
        <begin position="187"/>
        <end position="213"/>
    </location>
</feature>
<keyword evidence="6" id="KW-0175">Coiled coil</keyword>
<evidence type="ECO:0000256" key="1">
    <source>
        <dbReference type="ARBA" id="ARBA00004141"/>
    </source>
</evidence>
<reference evidence="8 9" key="1">
    <citation type="journal article" date="2019" name="Int. J. Syst. Evol. Microbiol.">
        <title>The Global Catalogue of Microorganisms (GCM) 10K type strain sequencing project: providing services to taxonomists for standard genome sequencing and annotation.</title>
        <authorList>
            <consortium name="The Broad Institute Genomics Platform"/>
            <consortium name="The Broad Institute Genome Sequencing Center for Infectious Disease"/>
            <person name="Wu L."/>
            <person name="Ma J."/>
        </authorList>
    </citation>
    <scope>NUCLEOTIDE SEQUENCE [LARGE SCALE GENOMIC DNA]</scope>
    <source>
        <strain evidence="8 9">JCM 15896</strain>
    </source>
</reference>
<dbReference type="EMBL" id="BAAAFD010000002">
    <property type="protein sequence ID" value="GAA0854628.1"/>
    <property type="molecule type" value="Genomic_DNA"/>
</dbReference>
<name>A0ABN1LEJ8_9ALTE</name>
<protein>
    <submittedName>
        <fullName evidence="8">AI-2E family transporter</fullName>
    </submittedName>
</protein>
<dbReference type="PANTHER" id="PTHR21716:SF16">
    <property type="entry name" value="BLL1467 PROTEIN"/>
    <property type="match status" value="1"/>
</dbReference>
<feature type="transmembrane region" description="Helical" evidence="7">
    <location>
        <begin position="305"/>
        <end position="324"/>
    </location>
</feature>